<accession>A0A1W1WGS4</accession>
<sequence length="90" mass="10047">MKWMVRIAASLLTSIGLVWMVMMVFPHMNFTLGQGAAIVLTLGYMIWIASLITTGMYWAWKPETRTSEVAIHNVVAWPILGHDTKGPKAS</sequence>
<organism evidence="2 3">
    <name type="scientific">Sulfobacillus thermosulfidooxidans (strain DSM 9293 / VKM B-1269 / AT-1)</name>
    <dbReference type="NCBI Taxonomy" id="929705"/>
    <lineage>
        <taxon>Bacteria</taxon>
        <taxon>Bacillati</taxon>
        <taxon>Bacillota</taxon>
        <taxon>Clostridia</taxon>
        <taxon>Eubacteriales</taxon>
        <taxon>Clostridiales Family XVII. Incertae Sedis</taxon>
        <taxon>Sulfobacillus</taxon>
    </lineage>
</organism>
<keyword evidence="1" id="KW-0812">Transmembrane</keyword>
<keyword evidence="3" id="KW-1185">Reference proteome</keyword>
<gene>
    <name evidence="2" type="ORF">SAMN00768000_1928</name>
</gene>
<feature type="transmembrane region" description="Helical" evidence="1">
    <location>
        <begin position="7"/>
        <end position="25"/>
    </location>
</feature>
<protein>
    <submittedName>
        <fullName evidence="2">Uncharacterized protein</fullName>
    </submittedName>
</protein>
<dbReference type="OrthoDB" id="9887399at2"/>
<dbReference type="STRING" id="28034.BFX07_02265"/>
<dbReference type="EMBL" id="FWWY01000001">
    <property type="protein sequence ID" value="SMC04933.1"/>
    <property type="molecule type" value="Genomic_DNA"/>
</dbReference>
<name>A0A1W1WGS4_SULTA</name>
<dbReference type="Proteomes" id="UP000192660">
    <property type="component" value="Unassembled WGS sequence"/>
</dbReference>
<keyword evidence="1" id="KW-0472">Membrane</keyword>
<evidence type="ECO:0000256" key="1">
    <source>
        <dbReference type="SAM" id="Phobius"/>
    </source>
</evidence>
<feature type="transmembrane region" description="Helical" evidence="1">
    <location>
        <begin position="37"/>
        <end position="60"/>
    </location>
</feature>
<dbReference type="RefSeq" id="WP_020375983.1">
    <property type="nucleotide sequence ID" value="NZ_FWWY01000001.1"/>
</dbReference>
<dbReference type="AlphaFoldDB" id="A0A1W1WGS4"/>
<reference evidence="3" key="1">
    <citation type="submission" date="2017-04" db="EMBL/GenBank/DDBJ databases">
        <authorList>
            <person name="Varghese N."/>
            <person name="Submissions S."/>
        </authorList>
    </citation>
    <scope>NUCLEOTIDE SEQUENCE [LARGE SCALE GENOMIC DNA]</scope>
    <source>
        <strain evidence="3">DSM 9293</strain>
    </source>
</reference>
<evidence type="ECO:0000313" key="3">
    <source>
        <dbReference type="Proteomes" id="UP000192660"/>
    </source>
</evidence>
<proteinExistence type="predicted"/>
<evidence type="ECO:0000313" key="2">
    <source>
        <dbReference type="EMBL" id="SMC04933.1"/>
    </source>
</evidence>
<keyword evidence="1" id="KW-1133">Transmembrane helix</keyword>